<keyword evidence="2" id="KW-0134">Cell wall</keyword>
<dbReference type="InterPro" id="IPR015919">
    <property type="entry name" value="Cadherin-like_sf"/>
</dbReference>
<dbReference type="InterPro" id="IPR013783">
    <property type="entry name" value="Ig-like_fold"/>
</dbReference>
<dbReference type="InterPro" id="IPR003344">
    <property type="entry name" value="Big_1_dom"/>
</dbReference>
<organism evidence="11 12">
    <name type="scientific">Clostridium magnum DSM 2767</name>
    <dbReference type="NCBI Taxonomy" id="1121326"/>
    <lineage>
        <taxon>Bacteria</taxon>
        <taxon>Bacillati</taxon>
        <taxon>Bacillota</taxon>
        <taxon>Clostridia</taxon>
        <taxon>Eubacteriales</taxon>
        <taxon>Clostridiaceae</taxon>
        <taxon>Clostridium</taxon>
    </lineage>
</organism>
<feature type="domain" description="Gram-positive cocci surface proteins LPxTG" evidence="9">
    <location>
        <begin position="4817"/>
        <end position="4851"/>
    </location>
</feature>
<dbReference type="PATRIC" id="fig|1121326.3.peg.411"/>
<feature type="signal peptide" evidence="8">
    <location>
        <begin position="1"/>
        <end position="21"/>
    </location>
</feature>
<dbReference type="NCBIfam" id="TIGR01965">
    <property type="entry name" value="VCBS_repeat"/>
    <property type="match status" value="6"/>
</dbReference>
<keyword evidence="7" id="KW-0472">Membrane</keyword>
<name>A0A161Y5D0_9CLOT</name>
<dbReference type="PANTHER" id="PTHR34720:SF9">
    <property type="entry name" value="BLR4714 PROTEIN"/>
    <property type="match status" value="1"/>
</dbReference>
<dbReference type="RefSeq" id="WP_066617300.1">
    <property type="nucleotide sequence ID" value="NZ_LWAE01000001.1"/>
</dbReference>
<evidence type="ECO:0000256" key="8">
    <source>
        <dbReference type="SAM" id="SignalP"/>
    </source>
</evidence>
<evidence type="ECO:0000313" key="12">
    <source>
        <dbReference type="Proteomes" id="UP000076603"/>
    </source>
</evidence>
<gene>
    <name evidence="11" type="ORF">CLMAG_04330</name>
</gene>
<keyword evidence="7" id="KW-0812">Transmembrane</keyword>
<dbReference type="InterPro" id="IPR040853">
    <property type="entry name" value="RapA2_cadherin-like"/>
</dbReference>
<keyword evidence="7" id="KW-1133">Transmembrane helix</keyword>
<dbReference type="InterPro" id="IPR019931">
    <property type="entry name" value="LPXTG_anchor"/>
</dbReference>
<dbReference type="InterPro" id="IPR008964">
    <property type="entry name" value="Invasin/intimin_cell_adhesion"/>
</dbReference>
<dbReference type="PANTHER" id="PTHR34720">
    <property type="entry name" value="MICROCYSTIN DEPENDENT PROTEIN"/>
    <property type="match status" value="1"/>
</dbReference>
<evidence type="ECO:0000256" key="6">
    <source>
        <dbReference type="SAM" id="MobiDB-lite"/>
    </source>
</evidence>
<evidence type="ECO:0000313" key="11">
    <source>
        <dbReference type="EMBL" id="KZL93409.1"/>
    </source>
</evidence>
<dbReference type="OrthoDB" id="9804660at2"/>
<dbReference type="NCBIfam" id="TIGR01167">
    <property type="entry name" value="LPXTG_anchor"/>
    <property type="match status" value="1"/>
</dbReference>
<dbReference type="InterPro" id="IPR006644">
    <property type="entry name" value="Cadg"/>
</dbReference>
<keyword evidence="4 8" id="KW-0732">Signal</keyword>
<comment type="caution">
    <text evidence="11">The sequence shown here is derived from an EMBL/GenBank/DDBJ whole genome shotgun (WGS) entry which is preliminary data.</text>
</comment>
<evidence type="ECO:0000256" key="7">
    <source>
        <dbReference type="SAM" id="Phobius"/>
    </source>
</evidence>
<accession>A0A161Y5D0</accession>
<feature type="chain" id="PRO_5039266242" evidence="8">
    <location>
        <begin position="22"/>
        <end position="4851"/>
    </location>
</feature>
<dbReference type="InterPro" id="IPR015217">
    <property type="entry name" value="Invasin_dom_3"/>
</dbReference>
<dbReference type="Pfam" id="PF13620">
    <property type="entry name" value="CarboxypepD_reg"/>
    <property type="match status" value="1"/>
</dbReference>
<dbReference type="SMART" id="SM00634">
    <property type="entry name" value="BID_1"/>
    <property type="match status" value="1"/>
</dbReference>
<dbReference type="InterPro" id="IPR010221">
    <property type="entry name" value="VCBS_dom"/>
</dbReference>
<evidence type="ECO:0000256" key="1">
    <source>
        <dbReference type="ARBA" id="ARBA00010116"/>
    </source>
</evidence>
<evidence type="ECO:0000259" key="10">
    <source>
        <dbReference type="PROSITE" id="PS51127"/>
    </source>
</evidence>
<keyword evidence="3" id="KW-0964">Secreted</keyword>
<sequence>MARKKIIALSTLSLVLYGSYANTSIVKAEGSRDLVKNGGYRPYLRSSAMEQAGISGRTIFKVYVKAGETIYLGSSAYGYDELGYEVGNQDIWVKAPDGNGQYYDVNSSTGVGFIDTVPKESTGPSILGSGGYTPISITATETGIYEVEFIGYGRDNSTDNLDPKFKPVDYEFDPTFENTQNGQIAAWDITVVDSSGIEKKGRVFTSYISLYMGGNSTDSSHNEKVLNSDFYVLTKDGYQYKTSMNGVDPNGFMFFSNNRGFIDKTNNMTLYHTVSGDDDNLTNIQGNVAPQLPTAADTATDITHNVFLNVPSSDLPQDTLPTNAIAPATASNFVFNGTTAGNLKTLIGEGGTFTFDSDKFCSYKLIIDTDKDGKFDASKDRVIENIATVGANTVSWDGKDASGNIVGAGNYSAQIVMKGGEYHFPIIDAEYNPFGIKVDLINAPSSFPSGLNEHTVYYDESNYKTANGTSVNLGATDSGNNIDPVSGLSGIDSSAGAHSFFGNTSNGGYGNHKGIDTWTYFPGNAVTLSFRIDTAPTVEDISKSGAEDKDITFEATDFTGAYKDADTGDSLTKIKITNLPSVANGTLSLNGTSVTVDQEISDSDLAQLKFTPAANWNGTTSFGWNGSDGTAYATTPATATITLDAVNDNPTAVEDTAITDEDKPVIISVLGNDSDIDGDSISVDSVTQPENGTVAINGDGKVTYIPKANFNGTDTFTYTVSDGKGGTSTATVTVTVNPVKDNPTISEVDRMGNEDEVISFTAGNFESQFTDPDGDKLTQIKIESLPANGILKLNGLEVKVGQEISAADLANLTFTPSENWNGTTSFNWKGSDGTAYSETTTVDITVLPVNDAPIVENITVPARPEDVAVTFTAEDFSDKFTDVDGNSLAKTQVTSLPENGILSLNGVPVKISQEISVTELVHLTFTPIANWNGSTSFGWNGSDGTAYSAEPATVGITISSVNDAPTAVADTATTEEDAPVKISVLANDSDIDGDSLAVSGVGTPTNGTVVINEDGTVTYTPNTNFNGTDTFTYTVSDGKGGTSTETVTVTVNPGNDVPTVAADTATTEEDAPVKISVLANDSDIDGDSLTVSGVGTPTNGTVVINEDGTVTYTPNTNFNGTDTFTYTVSDGKGGTSTETVTVTVNPGNDAPTVAADTATTEEDAPVKISVLANDSDIDGDSLIVSGVGTPTNGTVAVNEDGTVTYTPNTNFNGTDTFTYTVSDGKGGTSTETVTVTVNPGNDAPTVAADTATTEEDAPVKISVLANDSDIDGDSLTVSGVGTPTNGTVVINEDGTVTYTPNTNFNGTDTFTYTVSDGKGGTSTETVTVTVNPGNDVPTVAADTATTEEDAPVKISVLANDSDIDGDSLTVSGVGTPTNGTVVINEDGTVTYTPNTNFNGTDTFTYTVSDGKGGTSTETVTVTVNPGNDAPTVAADTATTEEDAPVKISVLANDSDIDGDSLIVSGVGTPTNGTVAVNEDGTVTYTPNANFNGTDTFTYTVSDGKGGTSTETVTVTVNPGNDVPTVAADTATTEEDAPVKISVLANDSDIDGDSLTVSGVGTPTNGTVVINEDGTVTYTPNTNFNGTDTFTYTVSDGKGGTSTETVTVTVNPGNDAPTVAADTATTEEDAPVKISVLANDSDIDGDTLAVDSVTNGTNGTVAVNEDGTVTYTPNTNFNGTDTFTYTVSDGKGGTSTETVTVTVNSGNDNPTAVTDTATTEEDTPVKISVLANDSDIDGDTLAVDSVTNGTNGTVVINEDGTVTYTPNANFNGTDTFTYTVNDGKGGTSTETVTVTVNPGNDAPAVAADTATTEEDTPIKISVLANDSDIDGDTLAVDSVTNGTNGTNGTVVINEDGTVTYTPNANFNGVDTFTYTVSDGKGGTSTETVTVTVNPGNDAPTVAADTATTEEDAPVKISVLANDSDIDGDTLAVDSVTNGTNGTVVINEDGTVTYTPNANFNGTDTFTYTVSDGKVGTSTETVTVTVNPGNDVPTVAADTATTEEDAPVKISVLANDSDIDGDSLIVSGVGTPTNGTVVINEDGTVTYTPNANFNGTDTFTYTVNDGKGGTSTETVTVTVNPGNDVPTVAADTATTEEDAPVKISVLANDSDIDGDSLIVSGVGTPTNGTVVINEDGTVTYTPNANFNGTDTFTYTVNDGKGGTSTETVTVTVNPGNDAPAVAADTATTEEDTPIKISVLANDSDIDGDSLTVSGVGTPTNGTVAVNEDGTVTYTPNANFNGTDTFTYTVSDGKGGTSTETVTVTVNPGNDAPAVAADTATTEEDTPIKISVLANDSDIDGDTLAVDSVTNGTNGTVAVNEDGTVTYTPNANFNGTDTFTYTVSDGKGGTSTETVMVTVNPGNDVPTVAADTATTEEDAPVKISVLANDSDIDGDSLTVSGVGTPTNGTVVINEDGTVTYTPNTNFNGTDTFTYTVSDGKGGTSTETVTVTVNSGNDNPTVAADTQNITTSYGMPATGSLGVTDPDGDPLTYEVKDGDEPAHGTVIVDGSGNYTYTPKTGFSGTDSFKVTVSDGKGGTAEVTVNVTVGNAVPTVGNYENNTTKNTAVSGKVEGTDANGDALTYTKGTDSAHGSVEVNADGSYTYTPAADYVGDDSFTVTVSDGKGGTTEATVTIHVELGNVAPTVGNYENNTTKNTAVSGKVEGTDANGDGLTYTKGSDPVHGSVTVNAYGTYTYTPETNYVGDDSFKVTVSDGKGGIAESIVTIHVELGNVAPTVGNYENSTTKNTAVSGKVEGTDANGDELTYTKGTEPSHGSVEVNTDGSYTYTPATDYVGSDSFTVTVSDNNGGTTSSAITIHVVEGNAAPTIDNSENNTTKNTAVNGTVKGMDANGDALTYTKGTDPAHGSVEVNTDGSYTYTPATDYVGDDSFTVTVSDGKGGTTEATVTIHVSAVNGAPTAATDTQNITTSYGTPAAGDLGVTDPDGDSLTYEVKDGEKPAHGTVTVDGSGNYTYTPDPGFSGPDSFKVKVSDGKGGTAEVTVNITVGNAAPTVGNYENSTTKNTAVSGKVEGTDANGDELTYTKGTEPSHGSVEVNADGGYTYTPATDYVGSDSFTVTVSDNNGGTTSSAITIHVVEGNAAPTIDNSENNTTRNTAVNGQVTGTDANGDGLTYTKGSDPVHGSVTVNADGTYTYTPETNYVGDDSFKVTVSDGKGGTTEATVTIHVSAVNGAPTAATDTQNITTSYGTPAAGDLGVTDPDGDSLTYEVKDGEKPAHGTVTVDGSGNYTYTPDPGFSGPDSFKVKVSDGKGGTAEVTVNITVGNAAPTVGNYENSTTKNTAVSGKVEGTDANGDELTYTKGTEPSHGSVEVNADGGYTYTPATDYVGSDSFTVTVSDNNGGTTSSAITIHVVEGNAAPTIDNSENNTTKNTAVNGTVKGMDANGDALTYTKGTDPAHGSVEVNTDGSYTYTPATDYVGDDSFTVTVSDGKGGTTEATVTIHVSAVNGAPTAATDTQNITTSYGTPAAGDLGVTDPDGDSLTYEVKDGEKPAHGTVTVDGSGNYTYTPDPGFSGPDSFKVKVSDGKGGTAEVTVNITVGNAAPTVGNYENSTTKNTAVSGKVEGTDANGDELTYTKGTEPSHGSVEVNADGGYTYTPATDYVGSDSFTVTVSDNNGGTTSSAITIHVVEGNAAPTIDNSENNTTRNTAVNGQVTGTDANGDGLTYTKGSDPVHGSVTVNADGTYTYTPETNYVGDDSFKVTVSDGKGGTTEATVTIHVSAVNGAPTAATDTQNITTSYGTPAAGDLGVTDPDGDSLTYEVKDGEKPAHGTVTVDGSGNYTYTPDPGFSGPDSFKVKVSDGKGGTAEVTVNITVGNAAPTVGNYENSTTKNTAVSGKVEGTDANGDELTYTKGTEPSHGSVEVNADGGYTYTPATDYVGSDSFTVTVSDNNGGTTSSAITIHVVEGNAAPTIDNSENNTTRNTAVNGQVTGTDANGDGLTYTKGSDPVHGSVTVNADGTYTYTPETNYVGDDSFKVTVSDGKGGTAESIVTIHVELGNVAPTVGNYQNNTTKNTAVSGKVEGTDANGDTLTYVKGTDPAHGSVTVNADGTYNYTSETDYVGEDSFTVTISDGKGGSAISIVKILVNPQTIGVVGTVTDQETGNVIPGCTVIMNDLSGKLIKQTTTDNSGKYAFDNVIIGKYVLVVENTKYATKNIEFNAQVVTPSDSTITEDVKLVSYKIGLVANPSTIVGDGKSKTDLTATVLDKNGVPVEGVTVNFSADNGIPDSNFSSKTAITDKDGKATVMLTSEDVSGVDSKVITIKAEVDDSVRDLHAQSQILVIFEPGSITGIVTDNLGNPIEGAEIVVSKDFNNDGITDFYDKVVTGADGTYTIAVPKGNEKYDLIISKPVEIGDSTVIKTFEQTASVGNIAGTGTENFNSDKVATGLILAEGSDGKMNILDDYLGYSMDVYYGDSLGNIVSAQVVNGISASIDDEGDNKGIFKVDGLENGKTYALAVTYTFPNNQKIIVGTLPVTVNSEGQINIGTALIDPYGVVYDAFTKQPLSGANATLYYAKTNTPVTELPLIPGFAPNDNKYSQNTNDNGEYAFMVYPNTDYYIVVTKSGYNSYKTDNIHVGTTLVHNDPIYLVPIAQSGGGGGGTVSGTVNHKPTTKDYNVALQKDTSLSGKIEAKDIDNDKLTFVQLSSPSHGSVLVKSDGTWIYVPNKKYVGTDGFMIKVNDGKGGSAISVVDIVIKDTITSINTPTEVPNYNVNTNINEAVNGKVDPKGNSAGDLSYTVGSEPIHGTVKLNGDGTWDYKPNLDYTGSDSFTINVSDSKGQVGESTIKVDVKGDQKPIVKNAGKAEYQLPKTGEVLDSKALSTLGGALIGVGYLLTGRRKRKK</sequence>
<feature type="region of interest" description="Disordered" evidence="6">
    <location>
        <begin position="3572"/>
        <end position="3600"/>
    </location>
</feature>
<dbReference type="STRING" id="1121326.CLMAG_04330"/>
<dbReference type="GO" id="GO:0005509">
    <property type="term" value="F:calcium ion binding"/>
    <property type="evidence" value="ECO:0007669"/>
    <property type="project" value="InterPro"/>
</dbReference>
<dbReference type="Gene3D" id="2.60.40.1120">
    <property type="entry name" value="Carboxypeptidase-like, regulatory domain"/>
    <property type="match status" value="3"/>
</dbReference>
<evidence type="ECO:0000256" key="2">
    <source>
        <dbReference type="ARBA" id="ARBA00022512"/>
    </source>
</evidence>
<dbReference type="Proteomes" id="UP000076603">
    <property type="component" value="Unassembled WGS sequence"/>
</dbReference>
<reference evidence="11 12" key="1">
    <citation type="submission" date="2016-04" db="EMBL/GenBank/DDBJ databases">
        <title>Genome sequence of Clostridium magnum DSM 2767.</title>
        <authorList>
            <person name="Poehlein A."/>
            <person name="Uhlig R."/>
            <person name="Fischer R."/>
            <person name="Bahl H."/>
            <person name="Daniel R."/>
        </authorList>
    </citation>
    <scope>NUCLEOTIDE SEQUENCE [LARGE SCALE GENOMIC DNA]</scope>
    <source>
        <strain evidence="11 12">DSM 2767</strain>
    </source>
</reference>
<dbReference type="SMART" id="SM00736">
    <property type="entry name" value="CADG"/>
    <property type="match status" value="4"/>
</dbReference>
<proteinExistence type="inferred from homology"/>
<dbReference type="NCBIfam" id="NF012211">
    <property type="entry name" value="tand_rpt_95"/>
    <property type="match status" value="39"/>
</dbReference>
<feature type="region of interest" description="Disordered" evidence="6">
    <location>
        <begin position="3022"/>
        <end position="3050"/>
    </location>
</feature>
<protein>
    <submittedName>
        <fullName evidence="11">Methylthioribulose-1-phosphate dehydratase</fullName>
    </submittedName>
</protein>
<dbReference type="SUPFAM" id="SSF49478">
    <property type="entry name" value="Cna protein B-type domain"/>
    <property type="match status" value="1"/>
</dbReference>
<dbReference type="Pfam" id="PF09134">
    <property type="entry name" value="Invasin_D3"/>
    <property type="match status" value="1"/>
</dbReference>
<dbReference type="SUPFAM" id="SSF49313">
    <property type="entry name" value="Cadherin-like"/>
    <property type="match status" value="2"/>
</dbReference>
<evidence type="ECO:0000256" key="5">
    <source>
        <dbReference type="ARBA" id="ARBA00023088"/>
    </source>
</evidence>
<comment type="similarity">
    <text evidence="1">Belongs to the intimin/invasin family.</text>
</comment>
<dbReference type="InterPro" id="IPR008969">
    <property type="entry name" value="CarboxyPept-like_regulatory"/>
</dbReference>
<dbReference type="GO" id="GO:0016020">
    <property type="term" value="C:membrane"/>
    <property type="evidence" value="ECO:0007669"/>
    <property type="project" value="InterPro"/>
</dbReference>
<feature type="domain" description="Big-1" evidence="10">
    <location>
        <begin position="4191"/>
        <end position="4292"/>
    </location>
</feature>
<feature type="transmembrane region" description="Helical" evidence="7">
    <location>
        <begin position="4828"/>
        <end position="4844"/>
    </location>
</feature>
<dbReference type="Gene3D" id="2.60.40.2810">
    <property type="match status" value="18"/>
</dbReference>
<keyword evidence="5" id="KW-0572">Peptidoglycan-anchor</keyword>
<dbReference type="Gene3D" id="2.60.40.3440">
    <property type="match status" value="18"/>
</dbReference>
<dbReference type="PROSITE" id="PS51127">
    <property type="entry name" value="BIG1"/>
    <property type="match status" value="1"/>
</dbReference>
<dbReference type="EMBL" id="LWAE01000001">
    <property type="protein sequence ID" value="KZL93409.1"/>
    <property type="molecule type" value="Genomic_DNA"/>
</dbReference>
<evidence type="ECO:0000256" key="4">
    <source>
        <dbReference type="ARBA" id="ARBA00022729"/>
    </source>
</evidence>
<evidence type="ECO:0000259" key="9">
    <source>
        <dbReference type="PROSITE" id="PS50847"/>
    </source>
</evidence>
<dbReference type="SUPFAM" id="SSF49373">
    <property type="entry name" value="Invasin/intimin cell-adhesion fragments"/>
    <property type="match status" value="1"/>
</dbReference>
<dbReference type="Pfam" id="PF17963">
    <property type="entry name" value="Big_9"/>
    <property type="match status" value="37"/>
</dbReference>
<evidence type="ECO:0000256" key="3">
    <source>
        <dbReference type="ARBA" id="ARBA00022525"/>
    </source>
</evidence>
<dbReference type="Pfam" id="PF17803">
    <property type="entry name" value="Cadherin_4"/>
    <property type="match status" value="1"/>
</dbReference>
<dbReference type="Gene3D" id="2.60.40.10">
    <property type="entry name" value="Immunoglobulins"/>
    <property type="match status" value="2"/>
</dbReference>
<dbReference type="PROSITE" id="PS50847">
    <property type="entry name" value="GRAM_POS_ANCHORING"/>
    <property type="match status" value="1"/>
</dbReference>
<feature type="region of interest" description="Disordered" evidence="6">
    <location>
        <begin position="3847"/>
        <end position="3875"/>
    </location>
</feature>
<keyword evidence="12" id="KW-1185">Reference proteome</keyword>
<dbReference type="SUPFAM" id="SSF49464">
    <property type="entry name" value="Carboxypeptidase regulatory domain-like"/>
    <property type="match status" value="2"/>
</dbReference>